<organism evidence="1 2">
    <name type="scientific">Mesorhizobium japonicum (strain LMG 29417 / CECT 9101 / MAFF 303099)</name>
    <name type="common">Mesorhizobium loti (strain MAFF 303099)</name>
    <dbReference type="NCBI Taxonomy" id="266835"/>
    <lineage>
        <taxon>Bacteria</taxon>
        <taxon>Pseudomonadati</taxon>
        <taxon>Pseudomonadota</taxon>
        <taxon>Alphaproteobacteria</taxon>
        <taxon>Hyphomicrobiales</taxon>
        <taxon>Phyllobacteriaceae</taxon>
        <taxon>Mesorhizobium</taxon>
    </lineage>
</organism>
<dbReference type="KEGG" id="mlo:msl9656"/>
<reference evidence="1 2" key="1">
    <citation type="journal article" date="2000" name="DNA Res.">
        <title>Complete genome structure of the nitrogen-fixing symbiotic bacterium Mesorhizobium loti.</title>
        <authorList>
            <person name="Kaneko T."/>
            <person name="Nakamura Y."/>
            <person name="Sato S."/>
            <person name="Asamizu E."/>
            <person name="Kato T."/>
            <person name="Sasamoto S."/>
            <person name="Watanabe A."/>
            <person name="Idesawa K."/>
            <person name="Ishikawa A."/>
            <person name="Kawashima K."/>
            <person name="Kimura T."/>
            <person name="Kishida Y."/>
            <person name="Kiyokawa C."/>
            <person name="Kohara M."/>
            <person name="Matsumoto M."/>
            <person name="Matsuno A."/>
            <person name="Mochizuki Y."/>
            <person name="Nakayama S."/>
            <person name="Nakazaki N."/>
            <person name="Shimpo S."/>
            <person name="Sugimoto M."/>
            <person name="Takeuchi C."/>
            <person name="Yamada M."/>
            <person name="Tabata S."/>
        </authorList>
    </citation>
    <scope>NUCLEOTIDE SEQUENCE [LARGE SCALE GENOMIC DNA]</scope>
    <source>
        <strain evidence="2">LMG 29417 / CECT 9101 / MAFF 303099</strain>
        <plasmid evidence="1 2">pMLb</plasmid>
    </source>
</reference>
<dbReference type="Proteomes" id="UP000000552">
    <property type="component" value="Plasmid pMLb"/>
</dbReference>
<dbReference type="EMBL" id="AP003017">
    <property type="protein sequence ID" value="BAB54846.1"/>
    <property type="molecule type" value="Genomic_DNA"/>
</dbReference>
<proteinExistence type="predicted"/>
<evidence type="ECO:0000313" key="2">
    <source>
        <dbReference type="Proteomes" id="UP000000552"/>
    </source>
</evidence>
<dbReference type="HOGENOM" id="CLU_2957522_0_0_5"/>
<keyword evidence="1" id="KW-0614">Plasmid</keyword>
<sequence>MKGTLAELYVAVMLGVGPKPRETRAMLKWGTFIGRQQWAIASHKPADSQSMSSSRSWGG</sequence>
<geneLocation type="plasmid" evidence="1 2">
    <name>pMLb</name>
</geneLocation>
<gene>
    <name evidence="1" type="ordered locus">msl9656</name>
</gene>
<accession>Q98P09</accession>
<evidence type="ECO:0000313" key="1">
    <source>
        <dbReference type="EMBL" id="BAB54846.1"/>
    </source>
</evidence>
<name>Q98P09_RHILO</name>
<protein>
    <submittedName>
        <fullName evidence="1">Msl9656 protein</fullName>
    </submittedName>
</protein>
<dbReference type="AlphaFoldDB" id="Q98P09"/>